<comment type="similarity">
    <text evidence="2">Belongs to the AB hydrolase superfamily. FUS2 hydrolase family.</text>
</comment>
<evidence type="ECO:0000256" key="1">
    <source>
        <dbReference type="ARBA" id="ARBA00022801"/>
    </source>
</evidence>
<dbReference type="InterPro" id="IPR000073">
    <property type="entry name" value="AB_hydrolase_1"/>
</dbReference>
<dbReference type="Pfam" id="PF12146">
    <property type="entry name" value="Hydrolase_4"/>
    <property type="match status" value="1"/>
</dbReference>
<dbReference type="InterPro" id="IPR050261">
    <property type="entry name" value="FrsA_esterase"/>
</dbReference>
<evidence type="ECO:0000259" key="3">
    <source>
        <dbReference type="Pfam" id="PF12146"/>
    </source>
</evidence>
<evidence type="ECO:0000313" key="4">
    <source>
        <dbReference type="EMBL" id="CCU71808.1"/>
    </source>
</evidence>
<dbReference type="KEGG" id="tol:TOL_1383"/>
<sequence>MTSPKAVVTNTDSKPLEVKSVFYSDGVQCAASLFLPEAGAETSDGLPAILMVHGWGGVQGALTGPFIAAFIAAGYAVMTFDYPGWGSSEGLPRNCINPIKRVGNVESALTHLKQQSVVNEKKIVLWGTSFGGGHVVDTAAQHPELLGAIAQVPMLDGQDAVKAIPLLSLLRFGAYGITDCFMGRRPIYIPVVSAPGEFGSMDRDGAEDAMNRGIEIAGIQYDNRVAARSVLTIGMYRPIKRLAKIKIPTLLIGASRDSVAPFNRMNIENRNKDYVQTKMIDANHFEPYFEPVLSQNLQYQLEFLHSLSANKE</sequence>
<dbReference type="RefSeq" id="WP_015486541.1">
    <property type="nucleotide sequence ID" value="NC_020888.1"/>
</dbReference>
<dbReference type="GeneID" id="79176278"/>
<dbReference type="PANTHER" id="PTHR22946:SF9">
    <property type="entry name" value="POLYKETIDE TRANSFERASE AF380"/>
    <property type="match status" value="1"/>
</dbReference>
<keyword evidence="1 4" id="KW-0378">Hydrolase</keyword>
<dbReference type="PRINTS" id="PR00111">
    <property type="entry name" value="ABHYDROLASE"/>
</dbReference>
<evidence type="ECO:0000256" key="2">
    <source>
        <dbReference type="ARBA" id="ARBA00038115"/>
    </source>
</evidence>
<name>M5DQM4_9GAMM</name>
<proteinExistence type="inferred from homology"/>
<dbReference type="EMBL" id="HF680312">
    <property type="protein sequence ID" value="CCU71808.1"/>
    <property type="molecule type" value="Genomic_DNA"/>
</dbReference>
<accession>M5DQM4</accession>
<dbReference type="PATRIC" id="fig|1298593.3.peg.1320"/>
<organism evidence="4 5">
    <name type="scientific">Thalassolituus oleivorans MIL-1</name>
    <dbReference type="NCBI Taxonomy" id="1298593"/>
    <lineage>
        <taxon>Bacteria</taxon>
        <taxon>Pseudomonadati</taxon>
        <taxon>Pseudomonadota</taxon>
        <taxon>Gammaproteobacteria</taxon>
        <taxon>Oceanospirillales</taxon>
        <taxon>Oceanospirillaceae</taxon>
        <taxon>Thalassolituus</taxon>
    </lineage>
</organism>
<dbReference type="STRING" id="187493.CN03_11340"/>
<gene>
    <name evidence="4" type="ORF">TOL_1383</name>
</gene>
<dbReference type="AlphaFoldDB" id="M5DQM4"/>
<protein>
    <submittedName>
        <fullName evidence="4">Alpha/beta family hydrolase</fullName>
    </submittedName>
</protein>
<dbReference type="InterPro" id="IPR029058">
    <property type="entry name" value="AB_hydrolase_fold"/>
</dbReference>
<dbReference type="HOGENOM" id="CLU_048587_1_0_6"/>
<dbReference type="PANTHER" id="PTHR22946">
    <property type="entry name" value="DIENELACTONE HYDROLASE DOMAIN-CONTAINING PROTEIN-RELATED"/>
    <property type="match status" value="1"/>
</dbReference>
<dbReference type="InterPro" id="IPR022742">
    <property type="entry name" value="Hydrolase_4"/>
</dbReference>
<dbReference type="eggNOG" id="COG1073">
    <property type="taxonomic scope" value="Bacteria"/>
</dbReference>
<dbReference type="GO" id="GO:0052689">
    <property type="term" value="F:carboxylic ester hydrolase activity"/>
    <property type="evidence" value="ECO:0007669"/>
    <property type="project" value="UniProtKB-ARBA"/>
</dbReference>
<reference evidence="4 5" key="1">
    <citation type="journal article" date="2013" name="Genome Announc.">
        <title>Genome Sequence of Thalassolituus oleivorans MIL-1 (DSM 14913T).</title>
        <authorList>
            <person name="Golyshin P.N."/>
            <person name="Werner J."/>
            <person name="Chernikova T.N."/>
            <person name="Tran H."/>
            <person name="Ferrer M."/>
            <person name="Yakimov M.M."/>
            <person name="Teeling H."/>
            <person name="Golyshina O.V."/>
        </authorList>
    </citation>
    <scope>NUCLEOTIDE SEQUENCE [LARGE SCALE GENOMIC DNA]</scope>
    <source>
        <strain evidence="4 5">MIL-1</strain>
    </source>
</reference>
<dbReference type="Gene3D" id="3.40.50.1820">
    <property type="entry name" value="alpha/beta hydrolase"/>
    <property type="match status" value="1"/>
</dbReference>
<evidence type="ECO:0000313" key="5">
    <source>
        <dbReference type="Proteomes" id="UP000011866"/>
    </source>
</evidence>
<feature type="domain" description="Serine aminopeptidase S33" evidence="3">
    <location>
        <begin position="48"/>
        <end position="261"/>
    </location>
</feature>
<dbReference type="Proteomes" id="UP000011866">
    <property type="component" value="Chromosome"/>
</dbReference>
<dbReference type="SUPFAM" id="SSF53474">
    <property type="entry name" value="alpha/beta-Hydrolases"/>
    <property type="match status" value="1"/>
</dbReference>
<keyword evidence="5" id="KW-1185">Reference proteome</keyword>